<dbReference type="AlphaFoldDB" id="A0A5A9GH09"/>
<dbReference type="RefSeq" id="WP_149233377.1">
    <property type="nucleotide sequence ID" value="NZ_JALJXJ010000024.1"/>
</dbReference>
<reference evidence="1 2" key="1">
    <citation type="submission" date="2019-08" db="EMBL/GenBank/DDBJ databases">
        <authorList>
            <person name="Grouzdev D."/>
            <person name="Tikhonova E."/>
            <person name="Kravchenko I."/>
        </authorList>
    </citation>
    <scope>NUCLEOTIDE SEQUENCE [LARGE SCALE GENOMIC DNA]</scope>
    <source>
        <strain evidence="1 2">59b</strain>
    </source>
</reference>
<dbReference type="EMBL" id="VTTN01000010">
    <property type="protein sequence ID" value="KAA0593711.1"/>
    <property type="molecule type" value="Genomic_DNA"/>
</dbReference>
<proteinExistence type="predicted"/>
<name>A0A5A9GH09_AZOLI</name>
<sequence length="86" mass="8941">MRTTKLPYEFLVRWDQQGNLAGAHVQFRFVTTDESGTVIGEFVGPAEPVAAAGANGFPLAAVLTQEQIAAFAGAAPEPVEGGGQPL</sequence>
<organism evidence="1 2">
    <name type="scientific">Azospirillum lipoferum</name>
    <dbReference type="NCBI Taxonomy" id="193"/>
    <lineage>
        <taxon>Bacteria</taxon>
        <taxon>Pseudomonadati</taxon>
        <taxon>Pseudomonadota</taxon>
        <taxon>Alphaproteobacteria</taxon>
        <taxon>Rhodospirillales</taxon>
        <taxon>Azospirillaceae</taxon>
        <taxon>Azospirillum</taxon>
    </lineage>
</organism>
<evidence type="ECO:0000313" key="2">
    <source>
        <dbReference type="Proteomes" id="UP000324927"/>
    </source>
</evidence>
<comment type="caution">
    <text evidence="1">The sequence shown here is derived from an EMBL/GenBank/DDBJ whole genome shotgun (WGS) entry which is preliminary data.</text>
</comment>
<gene>
    <name evidence="1" type="ORF">FZ942_22720</name>
</gene>
<keyword evidence="2" id="KW-1185">Reference proteome</keyword>
<protein>
    <submittedName>
        <fullName evidence="1">Uncharacterized protein</fullName>
    </submittedName>
</protein>
<evidence type="ECO:0000313" key="1">
    <source>
        <dbReference type="EMBL" id="KAA0593711.1"/>
    </source>
</evidence>
<accession>A0A5A9GH09</accession>
<dbReference type="Proteomes" id="UP000324927">
    <property type="component" value="Unassembled WGS sequence"/>
</dbReference>